<evidence type="ECO:0000259" key="6">
    <source>
        <dbReference type="SMART" id="SM00797"/>
    </source>
</evidence>
<evidence type="ECO:0000256" key="3">
    <source>
        <dbReference type="ARBA" id="ARBA00022840"/>
    </source>
</evidence>
<sequence length="636" mass="62817">MLPAGPFGVLLEFTSLDEVQRCFAWVEQWRVSRPGVLVDVVPAERTLMAIATFDDAGQRGLRELAAALRDVDWAAAGADATAPPGADSEHVELPVTYDGPDIDEVARLTGLAPDEVVALHTSTEFTVAFTGFAPGFAYLTGLPEALRAPRRDAPRTRVPAGAVALGGPYAGVYPRESPGGWQLIGRLASWAPALWDETRSSPALLRPGMRVLFRDASEQSASEAVASTEYSPAPDRSSATQPGLRVVRPGPLTTVQDLGRPGFAHLGVPRSGAADRASLKLANRLVGNAEEAAALELTLGGAAVQLEVGRWVAVAGARCEITVFSPAPESGDASDDRTAHEDADSAAGSSCGDAFQPHHAASATGSPRHGVSLRIGTDPAAGARPHDASEPGGPAASPAGSSTAADAGGRAGGTSQHHGSAGFDGALQGDDSAGLEDALQGRDSAGLEGMSQGRDSVRPDGASQRPGHGSGASSASESRTGAADLPGASGHGDSADRAADSGQEGAAARGGAGLRAGSGSGDASRGRGGVGSAGGGGGRGGVEIGAGGGQGGAPRGGGGADVAAPGGGVEGCGVESCDAEGCGGGAGPVAAGGSLLSPAPSHQQMILRTVPGTAFYAPGGAVVDVGVARAGVRAYL</sequence>
<feature type="region of interest" description="Disordered" evidence="4">
    <location>
        <begin position="223"/>
        <end position="248"/>
    </location>
</feature>
<feature type="domain" description="Carboxyltransferase" evidence="6">
    <location>
        <begin position="265"/>
        <end position="484"/>
    </location>
</feature>
<dbReference type="Proteomes" id="UP000730482">
    <property type="component" value="Unassembled WGS sequence"/>
</dbReference>
<dbReference type="PANTHER" id="PTHR34698:SF2">
    <property type="entry name" value="5-OXOPROLINASE SUBUNIT B"/>
    <property type="match status" value="1"/>
</dbReference>
<keyword evidence="2" id="KW-0378">Hydrolase</keyword>
<feature type="compositionally biased region" description="Low complexity" evidence="4">
    <location>
        <begin position="471"/>
        <end position="483"/>
    </location>
</feature>
<keyword evidence="3" id="KW-0067">ATP-binding</keyword>
<dbReference type="InterPro" id="IPR003833">
    <property type="entry name" value="CT_C_D"/>
</dbReference>
<feature type="compositionally biased region" description="Basic and acidic residues" evidence="4">
    <location>
        <begin position="334"/>
        <end position="343"/>
    </location>
</feature>
<dbReference type="Pfam" id="PF02626">
    <property type="entry name" value="CT_A_B"/>
    <property type="match status" value="1"/>
</dbReference>
<evidence type="ECO:0000313" key="8">
    <source>
        <dbReference type="Proteomes" id="UP000730482"/>
    </source>
</evidence>
<keyword evidence="1" id="KW-0547">Nucleotide-binding</keyword>
<feature type="non-terminal residue" evidence="7">
    <location>
        <position position="636"/>
    </location>
</feature>
<proteinExistence type="predicted"/>
<reference evidence="7 8" key="1">
    <citation type="submission" date="2020-02" db="EMBL/GenBank/DDBJ databases">
        <title>Acidophilic actinobacteria isolated from forest soil.</title>
        <authorList>
            <person name="Golinska P."/>
        </authorList>
    </citation>
    <scope>NUCLEOTIDE SEQUENCE [LARGE SCALE GENOMIC DNA]</scope>
    <source>
        <strain evidence="7 8">NL8</strain>
    </source>
</reference>
<dbReference type="SMART" id="SM00796">
    <property type="entry name" value="AHS1"/>
    <property type="match status" value="1"/>
</dbReference>
<dbReference type="Pfam" id="PF02682">
    <property type="entry name" value="CT_C_D"/>
    <property type="match status" value="1"/>
</dbReference>
<dbReference type="EMBL" id="JAAFYZ010000008">
    <property type="protein sequence ID" value="MBS2546037.1"/>
    <property type="molecule type" value="Genomic_DNA"/>
</dbReference>
<dbReference type="InterPro" id="IPR003778">
    <property type="entry name" value="CT_A_B"/>
</dbReference>
<dbReference type="Gene3D" id="3.30.1360.40">
    <property type="match status" value="1"/>
</dbReference>
<evidence type="ECO:0000259" key="5">
    <source>
        <dbReference type="SMART" id="SM00796"/>
    </source>
</evidence>
<name>A0ABS5KIW6_9ACTN</name>
<feature type="compositionally biased region" description="Gly residues" evidence="4">
    <location>
        <begin position="508"/>
        <end position="562"/>
    </location>
</feature>
<feature type="compositionally biased region" description="Low complexity" evidence="4">
    <location>
        <begin position="345"/>
        <end position="354"/>
    </location>
</feature>
<organism evidence="7 8">
    <name type="scientific">Catenulispora pinistramenti</name>
    <dbReference type="NCBI Taxonomy" id="2705254"/>
    <lineage>
        <taxon>Bacteria</taxon>
        <taxon>Bacillati</taxon>
        <taxon>Actinomycetota</taxon>
        <taxon>Actinomycetes</taxon>
        <taxon>Catenulisporales</taxon>
        <taxon>Catenulisporaceae</taxon>
        <taxon>Catenulispora</taxon>
    </lineage>
</organism>
<evidence type="ECO:0000256" key="2">
    <source>
        <dbReference type="ARBA" id="ARBA00022801"/>
    </source>
</evidence>
<feature type="domain" description="Carboxyltransferase" evidence="5">
    <location>
        <begin position="1"/>
        <end position="205"/>
    </location>
</feature>
<comment type="caution">
    <text evidence="7">The sequence shown here is derived from an EMBL/GenBank/DDBJ whole genome shotgun (WGS) entry which is preliminary data.</text>
</comment>
<keyword evidence="8" id="KW-1185">Reference proteome</keyword>
<dbReference type="PANTHER" id="PTHR34698">
    <property type="entry name" value="5-OXOPROLINASE SUBUNIT B"/>
    <property type="match status" value="1"/>
</dbReference>
<evidence type="ECO:0000256" key="1">
    <source>
        <dbReference type="ARBA" id="ARBA00022741"/>
    </source>
</evidence>
<dbReference type="SUPFAM" id="SSF50891">
    <property type="entry name" value="Cyclophilin-like"/>
    <property type="match status" value="1"/>
</dbReference>
<dbReference type="InterPro" id="IPR029000">
    <property type="entry name" value="Cyclophilin-like_dom_sf"/>
</dbReference>
<dbReference type="InterPro" id="IPR010016">
    <property type="entry name" value="PxpB"/>
</dbReference>
<dbReference type="Gene3D" id="2.40.100.10">
    <property type="entry name" value="Cyclophilin-like"/>
    <property type="match status" value="1"/>
</dbReference>
<feature type="region of interest" description="Disordered" evidence="4">
    <location>
        <begin position="325"/>
        <end position="562"/>
    </location>
</feature>
<gene>
    <name evidence="7" type="ORF">KGQ19_04070</name>
</gene>
<evidence type="ECO:0000256" key="4">
    <source>
        <dbReference type="SAM" id="MobiDB-lite"/>
    </source>
</evidence>
<dbReference type="SMART" id="SM00797">
    <property type="entry name" value="AHS2"/>
    <property type="match status" value="1"/>
</dbReference>
<feature type="compositionally biased region" description="Low complexity" evidence="4">
    <location>
        <begin position="390"/>
        <end position="408"/>
    </location>
</feature>
<protein>
    <submittedName>
        <fullName evidence="7">Carboxyltransferase domain-containing protein</fullName>
    </submittedName>
</protein>
<evidence type="ECO:0000313" key="7">
    <source>
        <dbReference type="EMBL" id="MBS2546037.1"/>
    </source>
</evidence>
<accession>A0ABS5KIW6</accession>
<dbReference type="RefSeq" id="WP_212007692.1">
    <property type="nucleotide sequence ID" value="NZ_JAAFYZ010000008.1"/>
</dbReference>